<dbReference type="Pfam" id="PF04366">
    <property type="entry name" value="Ysc84"/>
    <property type="match status" value="1"/>
</dbReference>
<evidence type="ECO:0000313" key="2">
    <source>
        <dbReference type="EMBL" id="QPM89625.1"/>
    </source>
</evidence>
<reference evidence="2 3" key="1">
    <citation type="submission" date="2020-08" db="EMBL/GenBank/DDBJ databases">
        <title>Genome sequence of Rhodobacteraceae bacterium Lw-13e.</title>
        <authorList>
            <person name="Poehlein A."/>
            <person name="Wolter L."/>
            <person name="Daniel R."/>
            <person name="Brinkhoff T."/>
        </authorList>
    </citation>
    <scope>NUCLEOTIDE SEQUENCE [LARGE SCALE GENOMIC DNA]</scope>
    <source>
        <strain evidence="2 3">Lw-13e</strain>
    </source>
</reference>
<accession>A0A418SE37</accession>
<feature type="domain" description="Ysc84 actin-binding" evidence="1">
    <location>
        <begin position="100"/>
        <end position="182"/>
    </location>
</feature>
<dbReference type="InterPro" id="IPR007461">
    <property type="entry name" value="Ysc84_actin-binding"/>
</dbReference>
<organism evidence="2 3">
    <name type="scientific">Pseudooceanicola algae</name>
    <dbReference type="NCBI Taxonomy" id="1537215"/>
    <lineage>
        <taxon>Bacteria</taxon>
        <taxon>Pseudomonadati</taxon>
        <taxon>Pseudomonadota</taxon>
        <taxon>Alphaproteobacteria</taxon>
        <taxon>Rhodobacterales</taxon>
        <taxon>Paracoccaceae</taxon>
        <taxon>Pseudooceanicola</taxon>
    </lineage>
</organism>
<sequence>MTDMTRRTMVLTGIVALPALAACSQGIGSSAPAEIDARVDATVAQLYSEFPQTRELANKASGMLVMPLMTEAGFTVGGGYGRGALRVGGVTVDYYSATLANFGLQIGAQQYTHVLFFMTPEALSDFRRSDGWAAGGDVEYAFSSEGDTLRAETTTSLSPVIAIVFNQAGLRVGATMEGTKYTRILP</sequence>
<gene>
    <name evidence="2" type="ORF">PSAL_008470</name>
</gene>
<evidence type="ECO:0000313" key="3">
    <source>
        <dbReference type="Proteomes" id="UP000283786"/>
    </source>
</evidence>
<dbReference type="RefSeq" id="WP_196222830.1">
    <property type="nucleotide sequence ID" value="NZ_CP060436.1"/>
</dbReference>
<evidence type="ECO:0000259" key="1">
    <source>
        <dbReference type="Pfam" id="PF04366"/>
    </source>
</evidence>
<protein>
    <recommendedName>
        <fullName evidence="1">Ysc84 actin-binding domain-containing protein</fullName>
    </recommendedName>
</protein>
<name>A0A418SE37_9RHOB</name>
<dbReference type="KEGG" id="palw:PSAL_008470"/>
<dbReference type="AlphaFoldDB" id="A0A418SE37"/>
<proteinExistence type="predicted"/>
<dbReference type="PROSITE" id="PS51257">
    <property type="entry name" value="PROKAR_LIPOPROTEIN"/>
    <property type="match status" value="1"/>
</dbReference>
<dbReference type="Proteomes" id="UP000283786">
    <property type="component" value="Chromosome"/>
</dbReference>
<keyword evidence="3" id="KW-1185">Reference proteome</keyword>
<dbReference type="EMBL" id="CP060436">
    <property type="protein sequence ID" value="QPM89625.1"/>
    <property type="molecule type" value="Genomic_DNA"/>
</dbReference>